<organism evidence="3 4">
    <name type="scientific">Sinimarinibacterium thermocellulolyticum</name>
    <dbReference type="NCBI Taxonomy" id="3170016"/>
    <lineage>
        <taxon>Bacteria</taxon>
        <taxon>Pseudomonadati</taxon>
        <taxon>Pseudomonadota</taxon>
        <taxon>Gammaproteobacteria</taxon>
        <taxon>Nevskiales</taxon>
        <taxon>Nevskiaceae</taxon>
        <taxon>Sinimarinibacterium</taxon>
    </lineage>
</organism>
<evidence type="ECO:0000256" key="1">
    <source>
        <dbReference type="SAM" id="SignalP"/>
    </source>
</evidence>
<comment type="caution">
    <text evidence="3">The sequence shown here is derived from an EMBL/GenBank/DDBJ whole genome shotgun (WGS) entry which is preliminary data.</text>
</comment>
<evidence type="ECO:0000313" key="3">
    <source>
        <dbReference type="EMBL" id="MES0874836.1"/>
    </source>
</evidence>
<feature type="domain" description="Glucose/Sorbosone dehydrogenase" evidence="2">
    <location>
        <begin position="43"/>
        <end position="371"/>
    </location>
</feature>
<protein>
    <submittedName>
        <fullName evidence="3">PQQ-dependent sugar dehydrogenase</fullName>
        <ecNumber evidence="3">1.1.5.-</ecNumber>
    </submittedName>
</protein>
<dbReference type="RefSeq" id="WP_352890219.1">
    <property type="nucleotide sequence ID" value="NZ_JBEPIJ010000015.1"/>
</dbReference>
<keyword evidence="4" id="KW-1185">Reference proteome</keyword>
<dbReference type="InterPro" id="IPR012938">
    <property type="entry name" value="Glc/Sorbosone_DH"/>
</dbReference>
<dbReference type="InterPro" id="IPR011042">
    <property type="entry name" value="6-blade_b-propeller_TolB-like"/>
</dbReference>
<feature type="chain" id="PRO_5047222389" evidence="1">
    <location>
        <begin position="22"/>
        <end position="378"/>
    </location>
</feature>
<dbReference type="PANTHER" id="PTHR19328:SF75">
    <property type="entry name" value="ALDOSE SUGAR DEHYDROGENASE YLII"/>
    <property type="match status" value="1"/>
</dbReference>
<dbReference type="InterPro" id="IPR011041">
    <property type="entry name" value="Quinoprot_gluc/sorb_DH_b-prop"/>
</dbReference>
<dbReference type="EC" id="1.1.5.-" evidence="3"/>
<proteinExistence type="predicted"/>
<keyword evidence="1" id="KW-0732">Signal</keyword>
<dbReference type="PANTHER" id="PTHR19328">
    <property type="entry name" value="HEDGEHOG-INTERACTING PROTEIN"/>
    <property type="match status" value="1"/>
</dbReference>
<accession>A0ABV2AC67</accession>
<sequence>MSHLRPLILAALVLFSGSATAHKTRSFDSELGPVLVTEVARGLENPWALAFLPDGRMLVTERPGRMRIVTADGRLSAPLKNVPDVHARGQGGLLDVVLSPDFQASRRIWFCYAEPRGAVSGTTLAHARLTDDALAEVTPVFRQMPAKDTHHHFGCRIVFTPDAHLFLVLGDRGNYRELAQDLQTHLGKVIRLRSDGSVPEDNPFAGRENALPEIWSYGHRNAQGAALHPQTGRLWLHEHGPRGGDEINVAYPGRNYGWPVITYGREYSGATIGEGISAAAGMEQPIHYWVPSIAPSGMAFYTAERHRPWRGNLFVGSLKFGQLVRLVLDGETVVHEERLLEGLDKRIRDVRLGPDGDLYLLTDEADGRVLRVGLAARR</sequence>
<feature type="signal peptide" evidence="1">
    <location>
        <begin position="1"/>
        <end position="21"/>
    </location>
</feature>
<keyword evidence="3" id="KW-0560">Oxidoreductase</keyword>
<dbReference type="SUPFAM" id="SSF50952">
    <property type="entry name" value="Soluble quinoprotein glucose dehydrogenase"/>
    <property type="match status" value="1"/>
</dbReference>
<reference evidence="3 4" key="1">
    <citation type="submission" date="2024-06" db="EMBL/GenBank/DDBJ databases">
        <authorList>
            <person name="Li Z."/>
            <person name="Jiang Y."/>
        </authorList>
    </citation>
    <scope>NUCLEOTIDE SEQUENCE [LARGE SCALE GENOMIC DNA]</scope>
    <source>
        <strain evidence="3 4">HSW-8</strain>
    </source>
</reference>
<evidence type="ECO:0000313" key="4">
    <source>
        <dbReference type="Proteomes" id="UP001465331"/>
    </source>
</evidence>
<name>A0ABV2AC67_9GAMM</name>
<dbReference type="EMBL" id="JBEPIJ010000015">
    <property type="protein sequence ID" value="MES0874836.1"/>
    <property type="molecule type" value="Genomic_DNA"/>
</dbReference>
<dbReference type="GO" id="GO:0016491">
    <property type="term" value="F:oxidoreductase activity"/>
    <property type="evidence" value="ECO:0007669"/>
    <property type="project" value="UniProtKB-KW"/>
</dbReference>
<gene>
    <name evidence="3" type="ORF">ABSH63_12600</name>
</gene>
<dbReference type="Gene3D" id="2.120.10.30">
    <property type="entry name" value="TolB, C-terminal domain"/>
    <property type="match status" value="1"/>
</dbReference>
<dbReference type="Pfam" id="PF07995">
    <property type="entry name" value="GSDH"/>
    <property type="match status" value="1"/>
</dbReference>
<dbReference type="Proteomes" id="UP001465331">
    <property type="component" value="Unassembled WGS sequence"/>
</dbReference>
<evidence type="ECO:0000259" key="2">
    <source>
        <dbReference type="Pfam" id="PF07995"/>
    </source>
</evidence>